<comment type="caution">
    <text evidence="1">The sequence shown here is derived from an EMBL/GenBank/DDBJ whole genome shotgun (WGS) entry which is preliminary data.</text>
</comment>
<name>A0A0F8XW44_9ZZZZ</name>
<dbReference type="AlphaFoldDB" id="A0A0F8XW44"/>
<gene>
    <name evidence="1" type="ORF">LCGC14_2896330</name>
</gene>
<accession>A0A0F8XW44</accession>
<reference evidence="1" key="1">
    <citation type="journal article" date="2015" name="Nature">
        <title>Complex archaea that bridge the gap between prokaryotes and eukaryotes.</title>
        <authorList>
            <person name="Spang A."/>
            <person name="Saw J.H."/>
            <person name="Jorgensen S.L."/>
            <person name="Zaremba-Niedzwiedzka K."/>
            <person name="Martijn J."/>
            <person name="Lind A.E."/>
            <person name="van Eijk R."/>
            <person name="Schleper C."/>
            <person name="Guy L."/>
            <person name="Ettema T.J."/>
        </authorList>
    </citation>
    <scope>NUCLEOTIDE SEQUENCE</scope>
</reference>
<organism evidence="1">
    <name type="scientific">marine sediment metagenome</name>
    <dbReference type="NCBI Taxonomy" id="412755"/>
    <lineage>
        <taxon>unclassified sequences</taxon>
        <taxon>metagenomes</taxon>
        <taxon>ecological metagenomes</taxon>
    </lineage>
</organism>
<dbReference type="EMBL" id="LAZR01056899">
    <property type="protein sequence ID" value="KKK73188.1"/>
    <property type="molecule type" value="Genomic_DNA"/>
</dbReference>
<evidence type="ECO:0000313" key="1">
    <source>
        <dbReference type="EMBL" id="KKK73188.1"/>
    </source>
</evidence>
<sequence>MSNQSIISIGVALTVLKGNAELLKAVAARIEDTAEYLKDQLLKLEGVNKDDLEP</sequence>
<proteinExistence type="predicted"/>
<protein>
    <submittedName>
        <fullName evidence="1">Uncharacterized protein</fullName>
    </submittedName>
</protein>